<reference evidence="1" key="2">
    <citation type="journal article" date="2023" name="IMA Fungus">
        <title>Comparative genomic study of the Penicillium genus elucidates a diverse pangenome and 15 lateral gene transfer events.</title>
        <authorList>
            <person name="Petersen C."/>
            <person name="Sorensen T."/>
            <person name="Nielsen M.R."/>
            <person name="Sondergaard T.E."/>
            <person name="Sorensen J.L."/>
            <person name="Fitzpatrick D.A."/>
            <person name="Frisvad J.C."/>
            <person name="Nielsen K.L."/>
        </authorList>
    </citation>
    <scope>NUCLEOTIDE SEQUENCE</scope>
    <source>
        <strain evidence="1">IBT 30728</strain>
    </source>
</reference>
<evidence type="ECO:0000313" key="1">
    <source>
        <dbReference type="EMBL" id="KAJ5466666.1"/>
    </source>
</evidence>
<dbReference type="AlphaFoldDB" id="A0A9W9WKK7"/>
<comment type="caution">
    <text evidence="1">The sequence shown here is derived from an EMBL/GenBank/DDBJ whole genome shotgun (WGS) entry which is preliminary data.</text>
</comment>
<dbReference type="Proteomes" id="UP001148312">
    <property type="component" value="Unassembled WGS sequence"/>
</dbReference>
<dbReference type="GeneID" id="81629240"/>
<keyword evidence="2" id="KW-1185">Reference proteome</keyword>
<sequence>MDTFATAEPAIRPHTFGGKLQIAQTESAVLKIDLILSTRLDVRALSPFIWEHFGEWVAM</sequence>
<gene>
    <name evidence="1" type="ORF">N7539_009395</name>
</gene>
<organism evidence="1 2">
    <name type="scientific">Penicillium diatomitis</name>
    <dbReference type="NCBI Taxonomy" id="2819901"/>
    <lineage>
        <taxon>Eukaryota</taxon>
        <taxon>Fungi</taxon>
        <taxon>Dikarya</taxon>
        <taxon>Ascomycota</taxon>
        <taxon>Pezizomycotina</taxon>
        <taxon>Eurotiomycetes</taxon>
        <taxon>Eurotiomycetidae</taxon>
        <taxon>Eurotiales</taxon>
        <taxon>Aspergillaceae</taxon>
        <taxon>Penicillium</taxon>
    </lineage>
</organism>
<dbReference type="RefSeq" id="XP_056785712.1">
    <property type="nucleotide sequence ID" value="XM_056938990.1"/>
</dbReference>
<accession>A0A9W9WKK7</accession>
<evidence type="ECO:0000313" key="2">
    <source>
        <dbReference type="Proteomes" id="UP001148312"/>
    </source>
</evidence>
<dbReference type="EMBL" id="JAPWDQ010000018">
    <property type="protein sequence ID" value="KAJ5466666.1"/>
    <property type="molecule type" value="Genomic_DNA"/>
</dbReference>
<name>A0A9W9WKK7_9EURO</name>
<proteinExistence type="predicted"/>
<reference evidence="1" key="1">
    <citation type="submission" date="2022-12" db="EMBL/GenBank/DDBJ databases">
        <authorList>
            <person name="Petersen C."/>
        </authorList>
    </citation>
    <scope>NUCLEOTIDE SEQUENCE</scope>
    <source>
        <strain evidence="1">IBT 30728</strain>
    </source>
</reference>
<protein>
    <submittedName>
        <fullName evidence="1">Uncharacterized protein</fullName>
    </submittedName>
</protein>